<sequence length="307" mass="35178">MKKMKITQSLLILSILGISFSSYAQYVPTLREGCEWYTYSWFEISYNTTFQILGDSTINDTTYKKIISFPTGVTPLHFNTDLVREDTNSKKIYRRANDIDYLMYDFSLQLGDTFTIQRMDGGFLHNLVLDSITGNLYNKTGNFLQTDIENMRVYYFHDPEFAFIDNVIWIEGLGSLAGLIYSDQSWNGGNNGETLLCHYDENSFRDFHYIYYEEPNPCESIVGIDNSEILKRVKIFPNPSIDGFCRIEGRDIKSIEIYNSSGSMISGSNFSITDIAEINLSKSPGGVYFIRIMFNDSNSSVIKVIKI</sequence>
<feature type="domain" description="Secretion system C-terminal sorting" evidence="1">
    <location>
        <begin position="235"/>
        <end position="303"/>
    </location>
</feature>
<evidence type="ECO:0000259" key="1">
    <source>
        <dbReference type="Pfam" id="PF18962"/>
    </source>
</evidence>
<dbReference type="EMBL" id="VSSQ01000020">
    <property type="protein sequence ID" value="MPL63077.1"/>
    <property type="molecule type" value="Genomic_DNA"/>
</dbReference>
<proteinExistence type="predicted"/>
<evidence type="ECO:0000313" key="2">
    <source>
        <dbReference type="EMBL" id="MPL63077.1"/>
    </source>
</evidence>
<accession>A0A644T9D1</accession>
<gene>
    <name evidence="2" type="ORF">SDC9_08697</name>
</gene>
<dbReference type="Pfam" id="PF18962">
    <property type="entry name" value="Por_Secre_tail"/>
    <property type="match status" value="1"/>
</dbReference>
<comment type="caution">
    <text evidence="2">The sequence shown here is derived from an EMBL/GenBank/DDBJ whole genome shotgun (WGS) entry which is preliminary data.</text>
</comment>
<dbReference type="AlphaFoldDB" id="A0A644T9D1"/>
<name>A0A644T9D1_9ZZZZ</name>
<dbReference type="NCBIfam" id="TIGR04183">
    <property type="entry name" value="Por_Secre_tail"/>
    <property type="match status" value="1"/>
</dbReference>
<protein>
    <recommendedName>
        <fullName evidence="1">Secretion system C-terminal sorting domain-containing protein</fullName>
    </recommendedName>
</protein>
<dbReference type="InterPro" id="IPR026444">
    <property type="entry name" value="Secre_tail"/>
</dbReference>
<organism evidence="2">
    <name type="scientific">bioreactor metagenome</name>
    <dbReference type="NCBI Taxonomy" id="1076179"/>
    <lineage>
        <taxon>unclassified sequences</taxon>
        <taxon>metagenomes</taxon>
        <taxon>ecological metagenomes</taxon>
    </lineage>
</organism>
<reference evidence="2" key="1">
    <citation type="submission" date="2019-08" db="EMBL/GenBank/DDBJ databases">
        <authorList>
            <person name="Kucharzyk K."/>
            <person name="Murdoch R.W."/>
            <person name="Higgins S."/>
            <person name="Loffler F."/>
        </authorList>
    </citation>
    <scope>NUCLEOTIDE SEQUENCE</scope>
</reference>